<evidence type="ECO:0000313" key="3">
    <source>
        <dbReference type="Proteomes" id="UP000235371"/>
    </source>
</evidence>
<dbReference type="GeneID" id="36585820"/>
<accession>A0A2J6TQF3</accession>
<organism evidence="2 3">
    <name type="scientific">Hyaloscypha bicolor E</name>
    <dbReference type="NCBI Taxonomy" id="1095630"/>
    <lineage>
        <taxon>Eukaryota</taxon>
        <taxon>Fungi</taxon>
        <taxon>Dikarya</taxon>
        <taxon>Ascomycota</taxon>
        <taxon>Pezizomycotina</taxon>
        <taxon>Leotiomycetes</taxon>
        <taxon>Helotiales</taxon>
        <taxon>Hyaloscyphaceae</taxon>
        <taxon>Hyaloscypha</taxon>
        <taxon>Hyaloscypha bicolor</taxon>
    </lineage>
</organism>
<proteinExistence type="predicted"/>
<feature type="compositionally biased region" description="Low complexity" evidence="1">
    <location>
        <begin position="287"/>
        <end position="300"/>
    </location>
</feature>
<dbReference type="InParanoid" id="A0A2J6TQF3"/>
<name>A0A2J6TQF3_9HELO</name>
<gene>
    <name evidence="2" type="ORF">K444DRAFT_581290</name>
</gene>
<protein>
    <submittedName>
        <fullName evidence="2">Uncharacterized protein</fullName>
    </submittedName>
</protein>
<evidence type="ECO:0000313" key="2">
    <source>
        <dbReference type="EMBL" id="PMD65249.1"/>
    </source>
</evidence>
<feature type="region of interest" description="Disordered" evidence="1">
    <location>
        <begin position="24"/>
        <end position="55"/>
    </location>
</feature>
<reference evidence="2 3" key="1">
    <citation type="submission" date="2016-04" db="EMBL/GenBank/DDBJ databases">
        <title>A degradative enzymes factory behind the ericoid mycorrhizal symbiosis.</title>
        <authorList>
            <consortium name="DOE Joint Genome Institute"/>
            <person name="Martino E."/>
            <person name="Morin E."/>
            <person name="Grelet G."/>
            <person name="Kuo A."/>
            <person name="Kohler A."/>
            <person name="Daghino S."/>
            <person name="Barry K."/>
            <person name="Choi C."/>
            <person name="Cichocki N."/>
            <person name="Clum A."/>
            <person name="Copeland A."/>
            <person name="Hainaut M."/>
            <person name="Haridas S."/>
            <person name="Labutti K."/>
            <person name="Lindquist E."/>
            <person name="Lipzen A."/>
            <person name="Khouja H.-R."/>
            <person name="Murat C."/>
            <person name="Ohm R."/>
            <person name="Olson A."/>
            <person name="Spatafora J."/>
            <person name="Veneault-Fourrey C."/>
            <person name="Henrissat B."/>
            <person name="Grigoriev I."/>
            <person name="Martin F."/>
            <person name="Perotto S."/>
        </authorList>
    </citation>
    <scope>NUCLEOTIDE SEQUENCE [LARGE SCALE GENOMIC DNA]</scope>
    <source>
        <strain evidence="2 3">E</strain>
    </source>
</reference>
<sequence>MTKSPTRILGDVPEREECDIKISDADLLASPTSSTAQKRSRSPMKKMFGEHGWLGRSPDELEAVKLKSKKSSLGRKEKSSVMGKLRTKIGELAEKADLSPTSRGSRPHDKHPKVAVLSVSLGAPEQARIYMEVELMLVHTANTFLMNQFSHGRMAMDSIKKTVDTWKAKGRPTVLEFMYDQATQRDLVAVNQHSLRFYGERASNAVRINATLYNWRQVASFMAIRTFCDADTIFLKLLFDIEQILELLGAREPLLLRLQQIRASAIETMRAARANDLGFTGREPKWNSQSSNDSSSRGQSLDNPYGGLKLVPESYRG</sequence>
<dbReference type="Proteomes" id="UP000235371">
    <property type="component" value="Unassembled WGS sequence"/>
</dbReference>
<keyword evidence="3" id="KW-1185">Reference proteome</keyword>
<evidence type="ECO:0000256" key="1">
    <source>
        <dbReference type="SAM" id="MobiDB-lite"/>
    </source>
</evidence>
<feature type="region of interest" description="Disordered" evidence="1">
    <location>
        <begin position="92"/>
        <end position="111"/>
    </location>
</feature>
<feature type="region of interest" description="Disordered" evidence="1">
    <location>
        <begin position="280"/>
        <end position="317"/>
    </location>
</feature>
<dbReference type="RefSeq" id="XP_024742153.1">
    <property type="nucleotide sequence ID" value="XM_024877743.1"/>
</dbReference>
<dbReference type="AlphaFoldDB" id="A0A2J6TQF3"/>
<dbReference type="EMBL" id="KZ613746">
    <property type="protein sequence ID" value="PMD65249.1"/>
    <property type="molecule type" value="Genomic_DNA"/>
</dbReference>
<dbReference type="STRING" id="1095630.A0A2J6TQF3"/>
<dbReference type="OrthoDB" id="5229017at2759"/>